<evidence type="ECO:0000256" key="12">
    <source>
        <dbReference type="PIRSR" id="PIRSR601885-3"/>
    </source>
</evidence>
<dbReference type="InterPro" id="IPR001885">
    <property type="entry name" value="LipOase_mml"/>
</dbReference>
<feature type="binding site" evidence="10">
    <location>
        <position position="360"/>
    </location>
    <ligand>
        <name>Fe cation</name>
        <dbReference type="ChEBI" id="CHEBI:24875"/>
        <note>catalytic</note>
    </ligand>
</feature>
<dbReference type="Gene3D" id="3.10.450.60">
    <property type="match status" value="1"/>
</dbReference>
<evidence type="ECO:0000313" key="18">
    <source>
        <dbReference type="Proteomes" id="UP001591681"/>
    </source>
</evidence>
<dbReference type="SUPFAM" id="SSF48484">
    <property type="entry name" value="Lipoxigenase"/>
    <property type="match status" value="1"/>
</dbReference>
<dbReference type="SUPFAM" id="SSF49723">
    <property type="entry name" value="Lipase/lipooxygenase domain (PLAT/LH2 domain)"/>
    <property type="match status" value="1"/>
</dbReference>
<dbReference type="Pfam" id="PF00305">
    <property type="entry name" value="Lipoxygenase"/>
    <property type="match status" value="1"/>
</dbReference>
<dbReference type="InterPro" id="IPR036392">
    <property type="entry name" value="PLAT/LH2_dom_sf"/>
</dbReference>
<evidence type="ECO:0000256" key="4">
    <source>
        <dbReference type="ARBA" id="ARBA00022490"/>
    </source>
</evidence>
<evidence type="ECO:0000259" key="16">
    <source>
        <dbReference type="PROSITE" id="PS51393"/>
    </source>
</evidence>
<evidence type="ECO:0000313" key="17">
    <source>
        <dbReference type="EMBL" id="KAL2094604.1"/>
    </source>
</evidence>
<evidence type="ECO:0000256" key="3">
    <source>
        <dbReference type="ARBA" id="ARBA00009419"/>
    </source>
</evidence>
<dbReference type="PRINTS" id="PR00087">
    <property type="entry name" value="LIPOXYGENASE"/>
</dbReference>
<dbReference type="InterPro" id="IPR020833">
    <property type="entry name" value="LipOase_Fe_BS"/>
</dbReference>
<evidence type="ECO:0000256" key="13">
    <source>
        <dbReference type="PROSITE-ProRule" id="PRU00152"/>
    </source>
</evidence>
<dbReference type="InterPro" id="IPR000907">
    <property type="entry name" value="LipOase"/>
</dbReference>
<evidence type="ECO:0000256" key="5">
    <source>
        <dbReference type="ARBA" id="ARBA00022723"/>
    </source>
</evidence>
<evidence type="ECO:0008006" key="19">
    <source>
        <dbReference type="Google" id="ProtNLM"/>
    </source>
</evidence>
<feature type="binding site" evidence="10">
    <location>
        <position position="365"/>
    </location>
    <ligand>
        <name>Fe cation</name>
        <dbReference type="ChEBI" id="CHEBI:24875"/>
        <note>catalytic</note>
    </ligand>
</feature>
<dbReference type="InterPro" id="IPR001024">
    <property type="entry name" value="PLAT/LH2_dom"/>
</dbReference>
<evidence type="ECO:0000256" key="14">
    <source>
        <dbReference type="RuleBase" id="RU003974"/>
    </source>
</evidence>
<dbReference type="SMART" id="SM00308">
    <property type="entry name" value="LH2"/>
    <property type="match status" value="1"/>
</dbReference>
<comment type="pathway">
    <text evidence="2">Lipid metabolism.</text>
</comment>
<feature type="site" description="Essential for stabilizing binding to COTL1" evidence="12">
    <location>
        <position position="103"/>
    </location>
</feature>
<evidence type="ECO:0000256" key="11">
    <source>
        <dbReference type="PIRSR" id="PIRSR601885-2"/>
    </source>
</evidence>
<dbReference type="PRINTS" id="PR00467">
    <property type="entry name" value="MAMLPOXGNASE"/>
</dbReference>
<feature type="binding site" evidence="11">
    <location>
        <position position="39"/>
    </location>
    <ligand>
        <name>Ca(2+)</name>
        <dbReference type="ChEBI" id="CHEBI:29108"/>
        <label>2</label>
    </ligand>
</feature>
<evidence type="ECO:0000256" key="1">
    <source>
        <dbReference type="ARBA" id="ARBA00004496"/>
    </source>
</evidence>
<feature type="binding site" evidence="10">
    <location>
        <position position="663"/>
    </location>
    <ligand>
        <name>Fe cation</name>
        <dbReference type="ChEBI" id="CHEBI:24875"/>
        <note>catalytic</note>
    </ligand>
</feature>
<name>A0ABD1K639_9TELE</name>
<comment type="similarity">
    <text evidence="3 14">Belongs to the lipoxygenase family.</text>
</comment>
<accession>A0ABD1K639</accession>
<evidence type="ECO:0000256" key="8">
    <source>
        <dbReference type="ARBA" id="ARBA00023004"/>
    </source>
</evidence>
<evidence type="ECO:0000256" key="2">
    <source>
        <dbReference type="ARBA" id="ARBA00005189"/>
    </source>
</evidence>
<gene>
    <name evidence="17" type="ORF">ACEWY4_009323</name>
</gene>
<dbReference type="InterPro" id="IPR036226">
    <property type="entry name" value="LipOase_C_sf"/>
</dbReference>
<reference evidence="17 18" key="1">
    <citation type="submission" date="2024-09" db="EMBL/GenBank/DDBJ databases">
        <title>A chromosome-level genome assembly of Gray's grenadier anchovy, Coilia grayii.</title>
        <authorList>
            <person name="Fu Z."/>
        </authorList>
    </citation>
    <scope>NUCLEOTIDE SEQUENCE [LARGE SCALE GENOMIC DNA]</scope>
    <source>
        <strain evidence="17">G4</strain>
        <tissue evidence="17">Muscle</tissue>
    </source>
</reference>
<evidence type="ECO:0000259" key="15">
    <source>
        <dbReference type="PROSITE" id="PS50095"/>
    </source>
</evidence>
<evidence type="ECO:0000256" key="7">
    <source>
        <dbReference type="ARBA" id="ARBA00023002"/>
    </source>
</evidence>
<dbReference type="Gene3D" id="2.60.60.20">
    <property type="entry name" value="PLAT/LH2 domain"/>
    <property type="match status" value="1"/>
</dbReference>
<keyword evidence="7 14" id="KW-0560">Oxidoreductase</keyword>
<dbReference type="InterPro" id="IPR013819">
    <property type="entry name" value="LipOase_C"/>
</dbReference>
<organism evidence="17 18">
    <name type="scientific">Coilia grayii</name>
    <name type="common">Gray's grenadier anchovy</name>
    <dbReference type="NCBI Taxonomy" id="363190"/>
    <lineage>
        <taxon>Eukaryota</taxon>
        <taxon>Metazoa</taxon>
        <taxon>Chordata</taxon>
        <taxon>Craniata</taxon>
        <taxon>Vertebrata</taxon>
        <taxon>Euteleostomi</taxon>
        <taxon>Actinopterygii</taxon>
        <taxon>Neopterygii</taxon>
        <taxon>Teleostei</taxon>
        <taxon>Clupei</taxon>
        <taxon>Clupeiformes</taxon>
        <taxon>Clupeoidei</taxon>
        <taxon>Engraulidae</taxon>
        <taxon>Coilinae</taxon>
        <taxon>Coilia</taxon>
    </lineage>
</organism>
<dbReference type="GO" id="GO:0051213">
    <property type="term" value="F:dioxygenase activity"/>
    <property type="evidence" value="ECO:0007669"/>
    <property type="project" value="UniProtKB-KW"/>
</dbReference>
<keyword evidence="4" id="KW-0963">Cytoplasm</keyword>
<dbReference type="PROSITE" id="PS50095">
    <property type="entry name" value="PLAT"/>
    <property type="match status" value="1"/>
</dbReference>
<dbReference type="Pfam" id="PF01477">
    <property type="entry name" value="PLAT"/>
    <property type="match status" value="1"/>
</dbReference>
<feature type="domain" description="PLAT" evidence="15">
    <location>
        <begin position="2"/>
        <end position="118"/>
    </location>
</feature>
<dbReference type="PANTHER" id="PTHR11771">
    <property type="entry name" value="LIPOXYGENASE"/>
    <property type="match status" value="1"/>
</dbReference>
<dbReference type="PROSITE" id="PS51393">
    <property type="entry name" value="LIPOXYGENASE_3"/>
    <property type="match status" value="1"/>
</dbReference>
<evidence type="ECO:0000256" key="6">
    <source>
        <dbReference type="ARBA" id="ARBA00022964"/>
    </source>
</evidence>
<feature type="binding site" evidence="11">
    <location>
        <position position="81"/>
    </location>
    <ligand>
        <name>Ca(2+)</name>
        <dbReference type="ChEBI" id="CHEBI:29108"/>
        <label>1</label>
    </ligand>
</feature>
<dbReference type="PROSITE" id="PS00081">
    <property type="entry name" value="LIPOXYGENASE_2"/>
    <property type="match status" value="1"/>
</dbReference>
<keyword evidence="11" id="KW-0106">Calcium</keyword>
<protein>
    <recommendedName>
        <fullName evidence="19">Arachidonate 15-lipoxygenase B-like</fullName>
    </recommendedName>
</protein>
<keyword evidence="5 10" id="KW-0479">Metal-binding</keyword>
<keyword evidence="8 10" id="KW-0408">Iron</keyword>
<keyword evidence="18" id="KW-1185">Reference proteome</keyword>
<evidence type="ECO:0000256" key="9">
    <source>
        <dbReference type="ARBA" id="ARBA00023098"/>
    </source>
</evidence>
<comment type="cofactor">
    <cofactor evidence="10">
        <name>Fe cation</name>
        <dbReference type="ChEBI" id="CHEBI:24875"/>
    </cofactor>
    <text evidence="10">Binds 1 Fe cation per subunit.</text>
</comment>
<keyword evidence="6 14" id="KW-0223">Dioxygenase</keyword>
<dbReference type="GO" id="GO:0046872">
    <property type="term" value="F:metal ion binding"/>
    <property type="evidence" value="ECO:0007669"/>
    <property type="project" value="UniProtKB-KW"/>
</dbReference>
<feature type="domain" description="Lipoxygenase" evidence="16">
    <location>
        <begin position="119"/>
        <end position="663"/>
    </location>
</feature>
<dbReference type="GO" id="GO:0005737">
    <property type="term" value="C:cytoplasm"/>
    <property type="evidence" value="ECO:0007669"/>
    <property type="project" value="UniProtKB-SubCell"/>
</dbReference>
<comment type="caution">
    <text evidence="13">Lacks conserved residue(s) required for the propagation of feature annotation.</text>
</comment>
<feature type="binding site" evidence="11">
    <location>
        <position position="17"/>
    </location>
    <ligand>
        <name>Ca(2+)</name>
        <dbReference type="ChEBI" id="CHEBI:29108"/>
        <label>1</label>
    </ligand>
</feature>
<dbReference type="EMBL" id="JBHFQA010000008">
    <property type="protein sequence ID" value="KAL2094604.1"/>
    <property type="molecule type" value="Genomic_DNA"/>
</dbReference>
<keyword evidence="9" id="KW-0443">Lipid metabolism</keyword>
<evidence type="ECO:0000256" key="10">
    <source>
        <dbReference type="PIRSR" id="PIRSR601885-1"/>
    </source>
</evidence>
<dbReference type="GO" id="GO:0006629">
    <property type="term" value="P:lipid metabolic process"/>
    <property type="evidence" value="ECO:0007669"/>
    <property type="project" value="UniProtKB-KW"/>
</dbReference>
<feature type="binding site" evidence="10">
    <location>
        <position position="540"/>
    </location>
    <ligand>
        <name>Fe cation</name>
        <dbReference type="ChEBI" id="CHEBI:24875"/>
        <note>catalytic</note>
    </ligand>
</feature>
<dbReference type="PROSITE" id="PS00711">
    <property type="entry name" value="LIPOXYGENASE_1"/>
    <property type="match status" value="1"/>
</dbReference>
<sequence>MEGSRVTIRTSPFPLAGSYSRLHVSLVSAQGNTVSAVLDHPENCLLPDSAHTVVIGENEDVDQVALVRLRLEVRSGFPDLDWHCHSVEINNGGQVEVFPCHKWLQAADCDVELRSGEVDLANREVLQVLKEHRARDLHTRQQRIRWRTFAEGVPRCVDMDSVKPLGPNLSYTRQSPGINVHYLKGFTERKESWGSFEELEHYLKHNTSDNPVAMYVFSHWREDAFFGYQCLNGCNPLMVRQIRTIPQNLPVTPELVQPFLPEGSSLELELEKGKMFLLDYEVLEGVPPNIVNGKQQYFTAPLCLLHAFPDGHLKPIAIQLNQTPGPENPVFLPSDSPHDWLLAKIWTRSADFQCHQLISHFLCTHLLGEVCCVATLRQLPEVHPIHRLLMPHVKTSLQINIAARSTLLAANGVFDRAIGSGLKALPVLLARATARLRYSTLCVPEDLSTRGVDTLPNCYYAQDALKVWNALHRFATKWVDVHYHSNSEVQEDSELQSWIGEIFSEGFLGNAESGMPQSLESKEELSKFVTMMIFSSSALHAAVNFSMLDFNLWMPNSPGSMSRPPPQTKGSVREEDLLSFLPDVNATSSILTTLSLLSKPAADFVPLCQYREHYFSDHAHCRLVEEVQRDLSAITAEILERNSRIELPYPYLSPDRIENSVAI</sequence>
<dbReference type="Proteomes" id="UP001591681">
    <property type="component" value="Unassembled WGS sequence"/>
</dbReference>
<comment type="caution">
    <text evidence="17">The sequence shown here is derived from an EMBL/GenBank/DDBJ whole genome shotgun (WGS) entry which is preliminary data.</text>
</comment>
<dbReference type="AlphaFoldDB" id="A0ABD1K639"/>
<comment type="subcellular location">
    <subcellularLocation>
        <location evidence="1">Cytoplasm</location>
    </subcellularLocation>
</comment>
<proteinExistence type="inferred from homology"/>
<dbReference type="Gene3D" id="1.20.245.10">
    <property type="entry name" value="Lipoxygenase-1, Domain 5"/>
    <property type="match status" value="1"/>
</dbReference>
<dbReference type="InterPro" id="IPR020834">
    <property type="entry name" value="LipOase_CS"/>
</dbReference>